<evidence type="ECO:0000256" key="1">
    <source>
        <dbReference type="ARBA" id="ARBA00006738"/>
    </source>
</evidence>
<dbReference type="Proteomes" id="UP000198748">
    <property type="component" value="Unassembled WGS sequence"/>
</dbReference>
<evidence type="ECO:0000313" key="3">
    <source>
        <dbReference type="EMBL" id="SDE63766.1"/>
    </source>
</evidence>
<dbReference type="InterPro" id="IPR003509">
    <property type="entry name" value="UPF0102_YraN-like"/>
</dbReference>
<dbReference type="PANTHER" id="PTHR34039">
    <property type="entry name" value="UPF0102 PROTEIN YRAN"/>
    <property type="match status" value="1"/>
</dbReference>
<name>A0A1G7EK24_9BACT</name>
<dbReference type="GO" id="GO:0004519">
    <property type="term" value="F:endonuclease activity"/>
    <property type="evidence" value="ECO:0007669"/>
    <property type="project" value="UniProtKB-KW"/>
</dbReference>
<dbReference type="InterPro" id="IPR011335">
    <property type="entry name" value="Restrct_endonuc-II-like"/>
</dbReference>
<reference evidence="4" key="1">
    <citation type="submission" date="2016-10" db="EMBL/GenBank/DDBJ databases">
        <authorList>
            <person name="Varghese N."/>
            <person name="Submissions S."/>
        </authorList>
    </citation>
    <scope>NUCLEOTIDE SEQUENCE [LARGE SCALE GENOMIC DNA]</scope>
    <source>
        <strain evidence="4">DSM 25329</strain>
    </source>
</reference>
<protein>
    <recommendedName>
        <fullName evidence="2">UPF0102 protein SAMN04487996_10688</fullName>
    </recommendedName>
</protein>
<sequence length="119" mass="13698">MAIHNDLGRWGETTAASFLLEKGFKIIAKNYRNWQSEIDLIVTKDDMLIFVEVKTRTGTAFGMPEEFVNATKAKLVMRAAEQYIFDIDWEHDVRFDIVSILTLPDGSTDIRHIEDAFSR</sequence>
<organism evidence="3 4">
    <name type="scientific">Dyadobacter soli</name>
    <dbReference type="NCBI Taxonomy" id="659014"/>
    <lineage>
        <taxon>Bacteria</taxon>
        <taxon>Pseudomonadati</taxon>
        <taxon>Bacteroidota</taxon>
        <taxon>Cytophagia</taxon>
        <taxon>Cytophagales</taxon>
        <taxon>Spirosomataceae</taxon>
        <taxon>Dyadobacter</taxon>
    </lineage>
</organism>
<dbReference type="HAMAP" id="MF_00048">
    <property type="entry name" value="UPF0102"/>
    <property type="match status" value="1"/>
</dbReference>
<gene>
    <name evidence="3" type="ORF">SAMN04487996_10688</name>
</gene>
<proteinExistence type="inferred from homology"/>
<dbReference type="EMBL" id="FNAN01000006">
    <property type="protein sequence ID" value="SDE63766.1"/>
    <property type="molecule type" value="Genomic_DNA"/>
</dbReference>
<dbReference type="RefSeq" id="WP_090149153.1">
    <property type="nucleotide sequence ID" value="NZ_FNAN01000006.1"/>
</dbReference>
<comment type="similarity">
    <text evidence="1 2">Belongs to the UPF0102 family.</text>
</comment>
<dbReference type="SUPFAM" id="SSF52980">
    <property type="entry name" value="Restriction endonuclease-like"/>
    <property type="match status" value="1"/>
</dbReference>
<evidence type="ECO:0000256" key="2">
    <source>
        <dbReference type="HAMAP-Rule" id="MF_00048"/>
    </source>
</evidence>
<dbReference type="Pfam" id="PF02021">
    <property type="entry name" value="UPF0102"/>
    <property type="match status" value="1"/>
</dbReference>
<dbReference type="PANTHER" id="PTHR34039:SF1">
    <property type="entry name" value="UPF0102 PROTEIN YRAN"/>
    <property type="match status" value="1"/>
</dbReference>
<dbReference type="OrthoDB" id="9802516at2"/>
<keyword evidence="4" id="KW-1185">Reference proteome</keyword>
<dbReference type="STRING" id="659014.SAMN04487996_10688"/>
<evidence type="ECO:0000313" key="4">
    <source>
        <dbReference type="Proteomes" id="UP000198748"/>
    </source>
</evidence>
<keyword evidence="3" id="KW-0540">Nuclease</keyword>
<dbReference type="CDD" id="cd20736">
    <property type="entry name" value="PoNe_Nuclease"/>
    <property type="match status" value="1"/>
</dbReference>
<accession>A0A1G7EK24</accession>
<dbReference type="Gene3D" id="3.40.1350.10">
    <property type="match status" value="1"/>
</dbReference>
<keyword evidence="3" id="KW-0255">Endonuclease</keyword>
<dbReference type="InterPro" id="IPR011856">
    <property type="entry name" value="tRNA_endonuc-like_dom_sf"/>
</dbReference>
<keyword evidence="3" id="KW-0378">Hydrolase</keyword>
<dbReference type="AlphaFoldDB" id="A0A1G7EK24"/>
<dbReference type="GO" id="GO:0003676">
    <property type="term" value="F:nucleic acid binding"/>
    <property type="evidence" value="ECO:0007669"/>
    <property type="project" value="InterPro"/>
</dbReference>